<accession>A0A150Y430</accession>
<organism evidence="2 3">
    <name type="scientific">Roseivirga seohaensis</name>
    <dbReference type="NCBI Taxonomy" id="1914963"/>
    <lineage>
        <taxon>Bacteria</taxon>
        <taxon>Pseudomonadati</taxon>
        <taxon>Bacteroidota</taxon>
        <taxon>Cytophagia</taxon>
        <taxon>Cytophagales</taxon>
        <taxon>Roseivirgaceae</taxon>
        <taxon>Roseivirga</taxon>
    </lineage>
</organism>
<evidence type="ECO:0000313" key="2">
    <source>
        <dbReference type="EMBL" id="KYG85779.1"/>
    </source>
</evidence>
<evidence type="ECO:0008006" key="4">
    <source>
        <dbReference type="Google" id="ProtNLM"/>
    </source>
</evidence>
<evidence type="ECO:0000256" key="1">
    <source>
        <dbReference type="SAM" id="Phobius"/>
    </source>
</evidence>
<keyword evidence="1" id="KW-1133">Transmembrane helix</keyword>
<dbReference type="EMBL" id="LRPB01000001">
    <property type="protein sequence ID" value="KYG85779.1"/>
    <property type="molecule type" value="Genomic_DNA"/>
</dbReference>
<dbReference type="Pfam" id="PF15956">
    <property type="entry name" value="DUF4760"/>
    <property type="match status" value="1"/>
</dbReference>
<sequence length="170" mass="20026">MTLSDFNDNYAPLVELIFSASSIVMLVVVVYQFRKSAKWNQLQSKFNFLDIDKSAELQSELYRVLEELGCYSFPEKCEPIRKKDIKVIKSNREATFIINMFLNDMNNICSALNFGLINRNVFGAIHEDRVRWWYLILKPYIESRKLDYANEKIWADFIAMAQESIRSLEE</sequence>
<protein>
    <recommendedName>
        <fullName evidence="4">DUF4760 domain-containing protein</fullName>
    </recommendedName>
</protein>
<dbReference type="Proteomes" id="UP000075663">
    <property type="component" value="Unassembled WGS sequence"/>
</dbReference>
<feature type="transmembrane region" description="Helical" evidence="1">
    <location>
        <begin position="12"/>
        <end position="33"/>
    </location>
</feature>
<comment type="caution">
    <text evidence="2">The sequence shown here is derived from an EMBL/GenBank/DDBJ whole genome shotgun (WGS) entry which is preliminary data.</text>
</comment>
<name>A0A150Y430_9BACT</name>
<keyword evidence="1" id="KW-0472">Membrane</keyword>
<reference evidence="2 3" key="1">
    <citation type="submission" date="2016-01" db="EMBL/GenBank/DDBJ databases">
        <title>Genome sequencing of Roseivirga seohaensis SW-152.</title>
        <authorList>
            <person name="Selvaratnam C."/>
            <person name="Thevarajoo S."/>
            <person name="Goh K.M."/>
            <person name="Ee R."/>
            <person name="Chan K.-G."/>
            <person name="Chong C.S."/>
        </authorList>
    </citation>
    <scope>NUCLEOTIDE SEQUENCE [LARGE SCALE GENOMIC DNA]</scope>
    <source>
        <strain evidence="2 3">SW-152</strain>
    </source>
</reference>
<dbReference type="InterPro" id="IPR031876">
    <property type="entry name" value="DUF4760"/>
</dbReference>
<dbReference type="AlphaFoldDB" id="A0A150Y430"/>
<gene>
    <name evidence="2" type="ORF">AWW67_00635</name>
</gene>
<evidence type="ECO:0000313" key="3">
    <source>
        <dbReference type="Proteomes" id="UP000075663"/>
    </source>
</evidence>
<proteinExistence type="predicted"/>
<dbReference type="RefSeq" id="WP_062299487.1">
    <property type="nucleotide sequence ID" value="NZ_LRPB01000001.1"/>
</dbReference>
<keyword evidence="1" id="KW-0812">Transmembrane</keyword>